<reference evidence="1 2" key="1">
    <citation type="submission" date="2020-06" db="EMBL/GenBank/DDBJ databases">
        <authorList>
            <person name="Li R."/>
            <person name="Bekaert M."/>
        </authorList>
    </citation>
    <scope>NUCLEOTIDE SEQUENCE [LARGE SCALE GENOMIC DNA]</scope>
    <source>
        <strain evidence="2">wild</strain>
    </source>
</reference>
<dbReference type="PANTHER" id="PTHR18841:SF0">
    <property type="entry name" value="VITELLINE MEMBRANE OUTER LAYER 1 HOMOLOG A-RELATED"/>
    <property type="match status" value="1"/>
</dbReference>
<proteinExistence type="predicted"/>
<sequence length="312" mass="33700">MIFATKGEDFMTNSYDDHDGLSPCNHEEADTRIFVQLKGDEFEGPCKGHECKLNEICLPKAPVHICIPLFAPYDNGEKHISTLTVDNGGSLGDWSDVEYCSEGHFAIGYEMKIEGNQDGGDDSALNAIRLHCSNPDWKDSNNISGTIIGKEGPFGMWKDVAMCSNGEVIVSFSLQFESMINGDNSAANYVRFKCRNIDSPSSGTILGTSALWGDYGAWSEYCAVGSAICGLKINVKTTAGVQFLDNSLVDSENVIRKIPDPSSITSAVDKCVNACAYSVIKMSLVDSIGVVIFAEVICVDESGCSFVQMSLV</sequence>
<gene>
    <name evidence="1" type="ORF">MCOR_27526</name>
</gene>
<protein>
    <recommendedName>
        <fullName evidence="3">Vitelline membrane outer layer protein 1,Vitelline membrane outer layer protein 1 homolog</fullName>
    </recommendedName>
</protein>
<dbReference type="Proteomes" id="UP000507470">
    <property type="component" value="Unassembled WGS sequence"/>
</dbReference>
<dbReference type="SUPFAM" id="SSF51092">
    <property type="entry name" value="Vitelline membrane outer protein-I (VMO-I)"/>
    <property type="match status" value="1"/>
</dbReference>
<dbReference type="AlphaFoldDB" id="A0A6J8C874"/>
<keyword evidence="2" id="KW-1185">Reference proteome</keyword>
<dbReference type="InterPro" id="IPR005515">
    <property type="entry name" value="VOMI"/>
</dbReference>
<accession>A0A6J8C874</accession>
<dbReference type="PANTHER" id="PTHR18841">
    <property type="entry name" value="VITELLINE MEMBRANE OUTER LAYER PROTEIN I-RELATED"/>
    <property type="match status" value="1"/>
</dbReference>
<dbReference type="InterPro" id="IPR036706">
    <property type="entry name" value="VOMI_sf"/>
</dbReference>
<dbReference type="EMBL" id="CACVKT020005000">
    <property type="protein sequence ID" value="CAC5392605.1"/>
    <property type="molecule type" value="Genomic_DNA"/>
</dbReference>
<evidence type="ECO:0000313" key="1">
    <source>
        <dbReference type="EMBL" id="CAC5392605.1"/>
    </source>
</evidence>
<dbReference type="OrthoDB" id="6090579at2759"/>
<dbReference type="GO" id="GO:0005615">
    <property type="term" value="C:extracellular space"/>
    <property type="evidence" value="ECO:0007669"/>
    <property type="project" value="TreeGrafter"/>
</dbReference>
<name>A0A6J8C874_MYTCO</name>
<evidence type="ECO:0000313" key="2">
    <source>
        <dbReference type="Proteomes" id="UP000507470"/>
    </source>
</evidence>
<dbReference type="Gene3D" id="2.100.10.20">
    <property type="entry name" value="Vitelline membrane outer layer protein I (VOMI)"/>
    <property type="match status" value="1"/>
</dbReference>
<dbReference type="Pfam" id="PF03762">
    <property type="entry name" value="VOMI"/>
    <property type="match status" value="1"/>
</dbReference>
<organism evidence="1 2">
    <name type="scientific">Mytilus coruscus</name>
    <name type="common">Sea mussel</name>
    <dbReference type="NCBI Taxonomy" id="42192"/>
    <lineage>
        <taxon>Eukaryota</taxon>
        <taxon>Metazoa</taxon>
        <taxon>Spiralia</taxon>
        <taxon>Lophotrochozoa</taxon>
        <taxon>Mollusca</taxon>
        <taxon>Bivalvia</taxon>
        <taxon>Autobranchia</taxon>
        <taxon>Pteriomorphia</taxon>
        <taxon>Mytilida</taxon>
        <taxon>Mytiloidea</taxon>
        <taxon>Mytilidae</taxon>
        <taxon>Mytilinae</taxon>
        <taxon>Mytilus</taxon>
    </lineage>
</organism>
<evidence type="ECO:0008006" key="3">
    <source>
        <dbReference type="Google" id="ProtNLM"/>
    </source>
</evidence>